<proteinExistence type="predicted"/>
<comment type="caution">
    <text evidence="1">The sequence shown here is derived from an EMBL/GenBank/DDBJ whole genome shotgun (WGS) entry which is preliminary data.</text>
</comment>
<name>A0ABS9MSD6_9BURK</name>
<dbReference type="Proteomes" id="UP001297600">
    <property type="component" value="Unassembled WGS sequence"/>
</dbReference>
<keyword evidence="2" id="KW-1185">Reference proteome</keyword>
<reference evidence="1 2" key="1">
    <citation type="submission" date="2022-02" db="EMBL/GenBank/DDBJ databases">
        <title>Mesosutterella porci, a novel member of the family Sutterellaceae from pig feces.</title>
        <authorList>
            <person name="Wylensek D."/>
            <person name="Clavel T."/>
        </authorList>
    </citation>
    <scope>NUCLEOTIDE SEQUENCE [LARGE SCALE GENOMIC DNA]</scope>
    <source>
        <strain evidence="2">oilRF-744-wt-GAM-9</strain>
    </source>
</reference>
<dbReference type="InterPro" id="IPR036390">
    <property type="entry name" value="WH_DNA-bd_sf"/>
</dbReference>
<dbReference type="SUPFAM" id="SSF46785">
    <property type="entry name" value="Winged helix' DNA-binding domain"/>
    <property type="match status" value="1"/>
</dbReference>
<protein>
    <recommendedName>
        <fullName evidence="3">Crp/Fnr family transcriptional regulator</fullName>
    </recommendedName>
</protein>
<sequence>MKTLLEQTIFQTAPWVMPEEPREIQDIFRSKGKPVRFSLGEMIPHGIEKAAVHLLTKGVVLFGYYDAGDRLQVFNILLPGRCVGEFDAAACPDRPVAFPINAACVRPVEALSLDHCEYVSALRSSTSLMETAMRSCIWKHHCTMEGMICNYTLPVEMRLRVLLYSLIEAYYRLSEGGWNPIPVPLSVTAFATVVSSNRSWVSRLFSQWSSEGLLKKDGRMLLVHSSLFDPIRGNKNLREIARTRAA</sequence>
<dbReference type="Gene3D" id="2.60.120.10">
    <property type="entry name" value="Jelly Rolls"/>
    <property type="match status" value="1"/>
</dbReference>
<dbReference type="SUPFAM" id="SSF51206">
    <property type="entry name" value="cAMP-binding domain-like"/>
    <property type="match status" value="1"/>
</dbReference>
<accession>A0ABS9MSD6</accession>
<evidence type="ECO:0000313" key="1">
    <source>
        <dbReference type="EMBL" id="MCG5031514.1"/>
    </source>
</evidence>
<evidence type="ECO:0008006" key="3">
    <source>
        <dbReference type="Google" id="ProtNLM"/>
    </source>
</evidence>
<evidence type="ECO:0000313" key="2">
    <source>
        <dbReference type="Proteomes" id="UP001297600"/>
    </source>
</evidence>
<dbReference type="InterPro" id="IPR018490">
    <property type="entry name" value="cNMP-bd_dom_sf"/>
</dbReference>
<dbReference type="InterPro" id="IPR014710">
    <property type="entry name" value="RmlC-like_jellyroll"/>
</dbReference>
<gene>
    <name evidence="1" type="ORF">MAF45_08675</name>
</gene>
<organism evidence="1 2">
    <name type="scientific">Mesosutterella porci</name>
    <dbReference type="NCBI Taxonomy" id="2915351"/>
    <lineage>
        <taxon>Bacteria</taxon>
        <taxon>Pseudomonadati</taxon>
        <taxon>Pseudomonadota</taxon>
        <taxon>Betaproteobacteria</taxon>
        <taxon>Burkholderiales</taxon>
        <taxon>Sutterellaceae</taxon>
        <taxon>Mesosutterella</taxon>
    </lineage>
</organism>
<dbReference type="EMBL" id="JAKNCT010000010">
    <property type="protein sequence ID" value="MCG5031514.1"/>
    <property type="molecule type" value="Genomic_DNA"/>
</dbReference>